<reference evidence="1 2" key="1">
    <citation type="submission" date="2018-02" db="EMBL/GenBank/DDBJ databases">
        <title>Fusarium culmorum secondary metabolites in fungal-bacterial-plant interactions.</title>
        <authorList>
            <person name="Schmidt R."/>
        </authorList>
    </citation>
    <scope>NUCLEOTIDE SEQUENCE [LARGE SCALE GENOMIC DNA]</scope>
    <source>
        <strain evidence="1 2">PV</strain>
    </source>
</reference>
<comment type="caution">
    <text evidence="1">The sequence shown here is derived from an EMBL/GenBank/DDBJ whole genome shotgun (WGS) entry which is preliminary data.</text>
</comment>
<protein>
    <submittedName>
        <fullName evidence="1">Uncharacterized protein</fullName>
    </submittedName>
</protein>
<dbReference type="AlphaFoldDB" id="A0A2T4GHC6"/>
<organism evidence="1 2">
    <name type="scientific">Fusarium culmorum</name>
    <dbReference type="NCBI Taxonomy" id="5516"/>
    <lineage>
        <taxon>Eukaryota</taxon>
        <taxon>Fungi</taxon>
        <taxon>Dikarya</taxon>
        <taxon>Ascomycota</taxon>
        <taxon>Pezizomycotina</taxon>
        <taxon>Sordariomycetes</taxon>
        <taxon>Hypocreomycetidae</taxon>
        <taxon>Hypocreales</taxon>
        <taxon>Nectriaceae</taxon>
        <taxon>Fusarium</taxon>
    </lineage>
</organism>
<evidence type="ECO:0000313" key="1">
    <source>
        <dbReference type="EMBL" id="PTD02952.1"/>
    </source>
</evidence>
<dbReference type="EMBL" id="PVEM01000016">
    <property type="protein sequence ID" value="PTD02952.1"/>
    <property type="molecule type" value="Genomic_DNA"/>
</dbReference>
<name>A0A2T4GHC6_FUSCU</name>
<proteinExistence type="predicted"/>
<dbReference type="Proteomes" id="UP000241587">
    <property type="component" value="Unassembled WGS sequence"/>
</dbReference>
<evidence type="ECO:0000313" key="2">
    <source>
        <dbReference type="Proteomes" id="UP000241587"/>
    </source>
</evidence>
<accession>A0A2T4GHC6</accession>
<keyword evidence="2" id="KW-1185">Reference proteome</keyword>
<sequence length="61" mass="6981">MADLEELWQKSRASTMRHVSPRIPASLIPMRHSPDTKNEDVVQVTLARDDLAWNLTIVQVI</sequence>
<gene>
    <name evidence="1" type="ORF">FCULG_00009430</name>
</gene>